<evidence type="ECO:0000256" key="2">
    <source>
        <dbReference type="ARBA" id="ARBA00009410"/>
    </source>
</evidence>
<feature type="domain" description="FAD dependent oxidoreductase" evidence="5">
    <location>
        <begin position="9"/>
        <end position="372"/>
    </location>
</feature>
<dbReference type="EMBL" id="LR593886">
    <property type="protein sequence ID" value="VTS00901.1"/>
    <property type="molecule type" value="Genomic_DNA"/>
</dbReference>
<proteinExistence type="inferred from homology"/>
<dbReference type="SUPFAM" id="SSF51905">
    <property type="entry name" value="FAD/NAD(P)-binding domain"/>
    <property type="match status" value="1"/>
</dbReference>
<gene>
    <name evidence="6" type="ORF">SOIL9_80290</name>
</gene>
<keyword evidence="4" id="KW-0560">Oxidoreductase</keyword>
<dbReference type="GO" id="GO:0016491">
    <property type="term" value="F:oxidoreductase activity"/>
    <property type="evidence" value="ECO:0007669"/>
    <property type="project" value="UniProtKB-KW"/>
</dbReference>
<dbReference type="AlphaFoldDB" id="A0A6P2DGL0"/>
<protein>
    <recommendedName>
        <fullName evidence="5">FAD dependent oxidoreductase domain-containing protein</fullName>
    </recommendedName>
</protein>
<dbReference type="Proteomes" id="UP000464178">
    <property type="component" value="Chromosome"/>
</dbReference>
<dbReference type="Gene3D" id="3.30.9.10">
    <property type="entry name" value="D-Amino Acid Oxidase, subunit A, domain 2"/>
    <property type="match status" value="1"/>
</dbReference>
<evidence type="ECO:0000256" key="1">
    <source>
        <dbReference type="ARBA" id="ARBA00001974"/>
    </source>
</evidence>
<dbReference type="InterPro" id="IPR036188">
    <property type="entry name" value="FAD/NAD-bd_sf"/>
</dbReference>
<keyword evidence="3" id="KW-0285">Flavoprotein</keyword>
<dbReference type="PANTHER" id="PTHR13847">
    <property type="entry name" value="SARCOSINE DEHYDROGENASE-RELATED"/>
    <property type="match status" value="1"/>
</dbReference>
<dbReference type="InterPro" id="IPR006076">
    <property type="entry name" value="FAD-dep_OxRdtase"/>
</dbReference>
<dbReference type="GO" id="GO:0005737">
    <property type="term" value="C:cytoplasm"/>
    <property type="evidence" value="ECO:0007669"/>
    <property type="project" value="TreeGrafter"/>
</dbReference>
<evidence type="ECO:0000313" key="7">
    <source>
        <dbReference type="Proteomes" id="UP000464178"/>
    </source>
</evidence>
<sequence>MGTERRANVAIVGGGIVGLAFAWEAARRGHSVVVFDRTTKPQGASVRNFGMVWPIGQLPGESYDRALRSRARWLELKAQAGVWVSECGSLHLAHEEDEDAVLREFAETAAPLGVKCEYLSRAEVLNRFPVANPAGLRGGLYSPTELAVNPPEAVARLPRFLAEAHGVQFRLGETVTDITMPRVTTASGESWRADRVLVCSGADFETLFPEVFATSGIRRCKLQMMKTRPQANGWRIGTHVAGGLTLCHYKAFEMCSALPQLKRRIAETMPDYVKYGIHVMASQNDRGEVVIGDSHEYDADISLFDKVEIDELILKQLRVLADLPDWSIAARWHGIYAKHPEKHFVTAEPQPGCVIAVAPGGLGMTMSFAIAQDWWNANG</sequence>
<comment type="cofactor">
    <cofactor evidence="1">
        <name>FAD</name>
        <dbReference type="ChEBI" id="CHEBI:57692"/>
    </cofactor>
</comment>
<dbReference type="Pfam" id="PF01266">
    <property type="entry name" value="DAO"/>
    <property type="match status" value="1"/>
</dbReference>
<dbReference type="InterPro" id="IPR017741">
    <property type="entry name" value="FAD-dependent_OxRdtase_HpnW"/>
</dbReference>
<evidence type="ECO:0000313" key="6">
    <source>
        <dbReference type="EMBL" id="VTS00901.1"/>
    </source>
</evidence>
<dbReference type="PANTHER" id="PTHR13847:SF286">
    <property type="entry name" value="D-AMINO ACID DEHYDROGENASE"/>
    <property type="match status" value="1"/>
</dbReference>
<dbReference type="Gene3D" id="3.50.50.60">
    <property type="entry name" value="FAD/NAD(P)-binding domain"/>
    <property type="match status" value="1"/>
</dbReference>
<keyword evidence="7" id="KW-1185">Reference proteome</keyword>
<accession>A0A6P2DGL0</accession>
<reference evidence="6 7" key="1">
    <citation type="submission" date="2019-05" db="EMBL/GenBank/DDBJ databases">
        <authorList>
            <consortium name="Science for Life Laboratories"/>
        </authorList>
    </citation>
    <scope>NUCLEOTIDE SEQUENCE [LARGE SCALE GENOMIC DNA]</scope>
    <source>
        <strain evidence="6">Soil9</strain>
    </source>
</reference>
<comment type="similarity">
    <text evidence="2">Belongs to the DadA oxidoreductase family.</text>
</comment>
<evidence type="ECO:0000256" key="3">
    <source>
        <dbReference type="ARBA" id="ARBA00022630"/>
    </source>
</evidence>
<dbReference type="RefSeq" id="WP_162672302.1">
    <property type="nucleotide sequence ID" value="NZ_LR593886.1"/>
</dbReference>
<organism evidence="6 7">
    <name type="scientific">Gemmata massiliana</name>
    <dbReference type="NCBI Taxonomy" id="1210884"/>
    <lineage>
        <taxon>Bacteria</taxon>
        <taxon>Pseudomonadati</taxon>
        <taxon>Planctomycetota</taxon>
        <taxon>Planctomycetia</taxon>
        <taxon>Gemmatales</taxon>
        <taxon>Gemmataceae</taxon>
        <taxon>Gemmata</taxon>
    </lineage>
</organism>
<dbReference type="NCBIfam" id="TIGR03364">
    <property type="entry name" value="HpnW_proposed"/>
    <property type="match status" value="1"/>
</dbReference>
<evidence type="ECO:0000256" key="4">
    <source>
        <dbReference type="ARBA" id="ARBA00023002"/>
    </source>
</evidence>
<evidence type="ECO:0000259" key="5">
    <source>
        <dbReference type="Pfam" id="PF01266"/>
    </source>
</evidence>
<name>A0A6P2DGL0_9BACT</name>
<dbReference type="KEGG" id="gms:SOIL9_80290"/>